<feature type="transmembrane region" description="Helical" evidence="1">
    <location>
        <begin position="53"/>
        <end position="72"/>
    </location>
</feature>
<reference evidence="2 3" key="1">
    <citation type="submission" date="2019-06" db="EMBL/GenBank/DDBJ databases">
        <title>Saccharibacillus brassicae sp. nov., an endophytic bacterium isolated from Chinese cabbage seeds (Brassica pekinensis).</title>
        <authorList>
            <person name="Jiang L."/>
            <person name="Lee J."/>
            <person name="Kim S.W."/>
        </authorList>
    </citation>
    <scope>NUCLEOTIDE SEQUENCE [LARGE SCALE GENOMIC DNA]</scope>
    <source>
        <strain evidence="3">KCTC 43072 / ATSA2</strain>
    </source>
</reference>
<dbReference type="OrthoDB" id="2678098at2"/>
<keyword evidence="1" id="KW-0812">Transmembrane</keyword>
<protein>
    <submittedName>
        <fullName evidence="2">Uncharacterized protein</fullName>
    </submittedName>
</protein>
<name>A0A4Y6UWP4_SACBS</name>
<gene>
    <name evidence="2" type="ORF">FFV09_15655</name>
</gene>
<keyword evidence="1" id="KW-1133">Transmembrane helix</keyword>
<sequence length="227" mass="25494">MIRDKKRFRLAMILTAALTLLSIRYPGTRTLYEEALRLVHLPSSIPLPGEGSLIYSGLVFSGFALWTLYLIWNSLNRHRIMFCLALIWLLPVLSNAVLAGYQSLIPKGVYAVALQHDKTQCKYEIRNARMSGSCTLDLTNRSGESLTLRPTAQIFYGRAAGDHVPTEIELDPIEIAPRQSGLFEPRFDFKLSEESRPGNNFGSTANFSGNFLTLALDDGTHKRTWTE</sequence>
<dbReference type="AlphaFoldDB" id="A0A4Y6UWP4"/>
<feature type="transmembrane region" description="Helical" evidence="1">
    <location>
        <begin position="79"/>
        <end position="101"/>
    </location>
</feature>
<evidence type="ECO:0000256" key="1">
    <source>
        <dbReference type="SAM" id="Phobius"/>
    </source>
</evidence>
<keyword evidence="3" id="KW-1185">Reference proteome</keyword>
<organism evidence="2 3">
    <name type="scientific">Saccharibacillus brassicae</name>
    <dbReference type="NCBI Taxonomy" id="2583377"/>
    <lineage>
        <taxon>Bacteria</taxon>
        <taxon>Bacillati</taxon>
        <taxon>Bacillota</taxon>
        <taxon>Bacilli</taxon>
        <taxon>Bacillales</taxon>
        <taxon>Paenibacillaceae</taxon>
        <taxon>Saccharibacillus</taxon>
    </lineage>
</organism>
<dbReference type="KEGG" id="saca:FFV09_15655"/>
<evidence type="ECO:0000313" key="3">
    <source>
        <dbReference type="Proteomes" id="UP000316968"/>
    </source>
</evidence>
<keyword evidence="1" id="KW-0472">Membrane</keyword>
<evidence type="ECO:0000313" key="2">
    <source>
        <dbReference type="EMBL" id="QDH22152.1"/>
    </source>
</evidence>
<accession>A0A4Y6UWP4</accession>
<dbReference type="Proteomes" id="UP000316968">
    <property type="component" value="Chromosome"/>
</dbReference>
<dbReference type="EMBL" id="CP041217">
    <property type="protein sequence ID" value="QDH22152.1"/>
    <property type="molecule type" value="Genomic_DNA"/>
</dbReference>
<proteinExistence type="predicted"/>
<dbReference type="RefSeq" id="WP_141448696.1">
    <property type="nucleotide sequence ID" value="NZ_CP041217.1"/>
</dbReference>